<evidence type="ECO:0000313" key="3">
    <source>
        <dbReference type="Proteomes" id="UP000184121"/>
    </source>
</evidence>
<sequence>MILPLLFQILISWIVACCIIRIFNMALSSTDAKFYQEPALLTSILSAVAIDLSLKTKLRIGKVLHHSFGFCFAAVYYIIWYSEFAEISWTTSIIIGVISALIRIISWTFLLEIIPTVHTANFKGYYLQLVFVHSIFIIAAFSVDWLLL</sequence>
<feature type="transmembrane region" description="Helical" evidence="1">
    <location>
        <begin position="63"/>
        <end position="81"/>
    </location>
</feature>
<organism evidence="2 3">
    <name type="scientific">Flavobacterium saccharophilum</name>
    <dbReference type="NCBI Taxonomy" id="29534"/>
    <lineage>
        <taxon>Bacteria</taxon>
        <taxon>Pseudomonadati</taxon>
        <taxon>Bacteroidota</taxon>
        <taxon>Flavobacteriia</taxon>
        <taxon>Flavobacteriales</taxon>
        <taxon>Flavobacteriaceae</taxon>
        <taxon>Flavobacterium</taxon>
    </lineage>
</organism>
<evidence type="ECO:0000256" key="1">
    <source>
        <dbReference type="SAM" id="Phobius"/>
    </source>
</evidence>
<feature type="transmembrane region" description="Helical" evidence="1">
    <location>
        <begin position="126"/>
        <end position="147"/>
    </location>
</feature>
<name>A0A1M7D7S6_9FLAO</name>
<keyword evidence="1" id="KW-0472">Membrane</keyword>
<dbReference type="Proteomes" id="UP000184121">
    <property type="component" value="Unassembled WGS sequence"/>
</dbReference>
<evidence type="ECO:0000313" key="2">
    <source>
        <dbReference type="EMBL" id="SHL75478.1"/>
    </source>
</evidence>
<keyword evidence="3" id="KW-1185">Reference proteome</keyword>
<dbReference type="AlphaFoldDB" id="A0A1M7D7S6"/>
<gene>
    <name evidence="2" type="ORF">SAMN05444366_1442</name>
</gene>
<feature type="transmembrane region" description="Helical" evidence="1">
    <location>
        <begin position="6"/>
        <end position="27"/>
    </location>
</feature>
<reference evidence="3" key="1">
    <citation type="submission" date="2016-11" db="EMBL/GenBank/DDBJ databases">
        <authorList>
            <person name="Varghese N."/>
            <person name="Submissions S."/>
        </authorList>
    </citation>
    <scope>NUCLEOTIDE SEQUENCE [LARGE SCALE GENOMIC DNA]</scope>
    <source>
        <strain evidence="3">DSM 1811</strain>
    </source>
</reference>
<proteinExistence type="predicted"/>
<keyword evidence="1" id="KW-0812">Transmembrane</keyword>
<keyword evidence="1" id="KW-1133">Transmembrane helix</keyword>
<accession>A0A1M7D7S6</accession>
<feature type="transmembrane region" description="Helical" evidence="1">
    <location>
        <begin position="93"/>
        <end position="114"/>
    </location>
</feature>
<protein>
    <submittedName>
        <fullName evidence="2">Uncharacterized protein</fullName>
    </submittedName>
</protein>
<dbReference type="EMBL" id="FRBY01000002">
    <property type="protein sequence ID" value="SHL75478.1"/>
    <property type="molecule type" value="Genomic_DNA"/>
</dbReference>